<evidence type="ECO:0000259" key="1">
    <source>
        <dbReference type="Pfam" id="PF09588"/>
    </source>
</evidence>
<dbReference type="Gene3D" id="3.90.320.10">
    <property type="match status" value="1"/>
</dbReference>
<name>A0A160DEI1_9CAUD</name>
<dbReference type="Proteomes" id="UP000201458">
    <property type="component" value="Segment"/>
</dbReference>
<dbReference type="NCBIfam" id="TIGR03033">
    <property type="entry name" value="phage_rel_nuc"/>
    <property type="match status" value="1"/>
</dbReference>
<keyword evidence="2" id="KW-0540">Nuclease</keyword>
<dbReference type="InterPro" id="IPR019080">
    <property type="entry name" value="YqaJ_viral_recombinase"/>
</dbReference>
<dbReference type="GeneID" id="28378548"/>
<dbReference type="InterPro" id="IPR051703">
    <property type="entry name" value="NF-kappa-B_Signaling_Reg"/>
</dbReference>
<gene>
    <name evidence="2" type="primary">89</name>
    <name evidence="2" type="ORF">PBI_SMOOTHIE_89</name>
</gene>
<dbReference type="InterPro" id="IPR011335">
    <property type="entry name" value="Restrct_endonuc-II-like"/>
</dbReference>
<dbReference type="PANTHER" id="PTHR46609:SF6">
    <property type="entry name" value="EXONUCLEASE, PHAGE-TYPE_RECB, C-TERMINAL DOMAIN-CONTAINING PROTEIN-RELATED"/>
    <property type="match status" value="1"/>
</dbReference>
<feature type="domain" description="YqaJ viral recombinase" evidence="1">
    <location>
        <begin position="33"/>
        <end position="178"/>
    </location>
</feature>
<dbReference type="Pfam" id="PF09588">
    <property type="entry name" value="YqaJ"/>
    <property type="match status" value="1"/>
</dbReference>
<dbReference type="KEGG" id="vg:28378548"/>
<dbReference type="RefSeq" id="YP_009269202.1">
    <property type="nucleotide sequence ID" value="NC_030696.1"/>
</dbReference>
<reference evidence="2 3" key="1">
    <citation type="submission" date="2016-03" db="EMBL/GenBank/DDBJ databases">
        <authorList>
            <person name="Montgomery M.T."/>
            <person name="Guerrero C.A."/>
            <person name="Mavrich T.N."/>
            <person name="Pope W.H."/>
            <person name="Garlena R.A."/>
            <person name="Russell D.A."/>
            <person name="Jacobs-Sera D."/>
            <person name="Hendrix R.W."/>
            <person name="Hatfull G.F."/>
        </authorList>
    </citation>
    <scope>NUCLEOTIDE SEQUENCE [LARGE SCALE GENOMIC DNA]</scope>
</reference>
<keyword evidence="2" id="KW-0378">Hydrolase</keyword>
<dbReference type="InterPro" id="IPR011604">
    <property type="entry name" value="PDDEXK-like_dom_sf"/>
</dbReference>
<dbReference type="GO" id="GO:0004527">
    <property type="term" value="F:exonuclease activity"/>
    <property type="evidence" value="ECO:0007669"/>
    <property type="project" value="UniProtKB-KW"/>
</dbReference>
<accession>A0A160DEI1</accession>
<organism evidence="2 3">
    <name type="scientific">Gordonia phage Smoothie</name>
    <dbReference type="NCBI Taxonomy" id="1838078"/>
    <lineage>
        <taxon>Viruses</taxon>
        <taxon>Duplodnaviria</taxon>
        <taxon>Heunggongvirae</taxon>
        <taxon>Uroviricota</taxon>
        <taxon>Caudoviricetes</taxon>
        <taxon>Smoothievirus</taxon>
        <taxon>Smoothievirus smoothie</taxon>
    </lineage>
</organism>
<proteinExistence type="predicted"/>
<keyword evidence="3" id="KW-1185">Reference proteome</keyword>
<dbReference type="EMBL" id="KU998244">
    <property type="protein sequence ID" value="ANA86245.1"/>
    <property type="molecule type" value="Genomic_DNA"/>
</dbReference>
<evidence type="ECO:0000313" key="2">
    <source>
        <dbReference type="EMBL" id="ANA86245.1"/>
    </source>
</evidence>
<protein>
    <submittedName>
        <fullName evidence="2">RecE-like exonuclease</fullName>
    </submittedName>
</protein>
<dbReference type="PANTHER" id="PTHR46609">
    <property type="entry name" value="EXONUCLEASE, PHAGE-TYPE/RECB, C-TERMINAL DOMAIN-CONTAINING PROTEIN"/>
    <property type="match status" value="1"/>
</dbReference>
<evidence type="ECO:0000313" key="3">
    <source>
        <dbReference type="Proteomes" id="UP000201458"/>
    </source>
</evidence>
<dbReference type="SUPFAM" id="SSF52980">
    <property type="entry name" value="Restriction endonuclease-like"/>
    <property type="match status" value="1"/>
</dbReference>
<keyword evidence="2" id="KW-0269">Exonuclease</keyword>
<dbReference type="InterPro" id="IPR017482">
    <property type="entry name" value="Lambda-type_endonuclease"/>
</dbReference>
<sequence length="347" mass="39109">MMTTETPNDILTQGAVINGRAQVVGKFANGSPEWHAARRGHLGGSEISAVVRLSPFESRFSLWHRKKGELEDIEETPAMEWGTRLEPVVYDKYAESIDPDEYITTGHTFRCLIPGRGWMNANPDGIVWGRNEETGEWFIKRILEIKTSARGEGYGPNGSEGIPIYYRCQVLFYMYVLGVKQAELAALISGVDYRTYPVKYNTEDVNFLTEAGDQFMAELRDDITPSISDDIASYEAVRELNPELDPDLEVTVPIALGERYRSIEEAYREIKDMRHGVHAEILEHAGAARLIKMDDDEVIARRQMPGRGSVPYLRYIPPEKEPKVSVVEAHEDALATAERHAAMYPSV</sequence>